<name>A0AA47EHR8_9CLOT</name>
<proteinExistence type="predicted"/>
<dbReference type="AlphaFoldDB" id="A0AA47EHR8"/>
<dbReference type="EMBL" id="CP086239">
    <property type="protein sequence ID" value="WAG60422.1"/>
    <property type="molecule type" value="Genomic_DNA"/>
</dbReference>
<dbReference type="RefSeq" id="WP_216122780.1">
    <property type="nucleotide sequence ID" value="NZ_CP086239.1"/>
</dbReference>
<feature type="chain" id="PRO_5041209350" description="Stress protein" evidence="1">
    <location>
        <begin position="31"/>
        <end position="208"/>
    </location>
</feature>
<organism evidence="2 3">
    <name type="scientific">Clostridium estertheticum</name>
    <dbReference type="NCBI Taxonomy" id="238834"/>
    <lineage>
        <taxon>Bacteria</taxon>
        <taxon>Bacillati</taxon>
        <taxon>Bacillota</taxon>
        <taxon>Clostridia</taxon>
        <taxon>Eubacteriales</taxon>
        <taxon>Clostridiaceae</taxon>
        <taxon>Clostridium</taxon>
    </lineage>
</organism>
<evidence type="ECO:0000256" key="1">
    <source>
        <dbReference type="SAM" id="SignalP"/>
    </source>
</evidence>
<protein>
    <recommendedName>
        <fullName evidence="4">Stress protein</fullName>
    </recommendedName>
</protein>
<accession>A0AA47EHR8</accession>
<dbReference type="Proteomes" id="UP001164733">
    <property type="component" value="Chromosome"/>
</dbReference>
<evidence type="ECO:0000313" key="3">
    <source>
        <dbReference type="Proteomes" id="UP001164733"/>
    </source>
</evidence>
<feature type="signal peptide" evidence="1">
    <location>
        <begin position="1"/>
        <end position="30"/>
    </location>
</feature>
<evidence type="ECO:0000313" key="2">
    <source>
        <dbReference type="EMBL" id="WAG60422.1"/>
    </source>
</evidence>
<reference evidence="2" key="1">
    <citation type="submission" date="2021-11" db="EMBL/GenBank/DDBJ databases">
        <title>Clostridia strains as spoilage organisms.</title>
        <authorList>
            <person name="Wambui J."/>
            <person name="Stevens M.J.A."/>
            <person name="Stephan R."/>
        </authorList>
    </citation>
    <scope>NUCLEOTIDE SEQUENCE</scope>
    <source>
        <strain evidence="2">CF009</strain>
    </source>
</reference>
<sequence length="208" mass="22937">MKKIKMKVVTVCLSLGMIAGTLITPVAAYAASTTNSTTTTTTTTTSTISNTISNGIETSIANDNDAEKYDTSVGDLLTESKAWAPGVNFNVNVDVLGIANKIAAAISRNNFNGQRAAFCKNLMETTFYAAGGRYNVVVMDLSQNYKYKISGVKMYAGYQFDGTTYGVWVFDKNQPKGSFFRNDGRRGWDHWACRGWQTLTDNVMWYNR</sequence>
<gene>
    <name evidence="2" type="ORF">LL038_23335</name>
</gene>
<evidence type="ECO:0008006" key="4">
    <source>
        <dbReference type="Google" id="ProtNLM"/>
    </source>
</evidence>
<keyword evidence="1" id="KW-0732">Signal</keyword>